<sequence length="89" mass="10492">MHKSIVYAPAYKNNLITKGFFARLELILAIFCSDTSKVYYIIYISILEKNMYIKFKWCYVSISIDLFIYNSILLKLIFGLINCILLFTK</sequence>
<comment type="caution">
    <text evidence="2">The sequence shown here is derived from an EMBL/GenBank/DDBJ whole genome shotgun (WGS) entry which is preliminary data.</text>
</comment>
<proteinExistence type="predicted"/>
<name>A0A170RSV3_EHRRU</name>
<reference evidence="3" key="1">
    <citation type="submission" date="2016-05" db="EMBL/GenBank/DDBJ databases">
        <title>Draft genome sequences of four strains of Ehrlichia ruminantium, a tick-borne pathogen of ruminants, isolated from Zimbabwe, The Gambia and Ghana.</title>
        <authorList>
            <person name="Nakao R."/>
            <person name="Jongejan F."/>
            <person name="Sugimoto C."/>
        </authorList>
    </citation>
    <scope>NUCLEOTIDE SEQUENCE [LARGE SCALE GENOMIC DNA]</scope>
    <source>
        <strain evidence="3">Kerr Seringe</strain>
    </source>
</reference>
<dbReference type="Proteomes" id="UP000092677">
    <property type="component" value="Unassembled WGS sequence"/>
</dbReference>
<accession>A0A170RSV3</accession>
<protein>
    <submittedName>
        <fullName evidence="2">Olfactory receptor 8H1</fullName>
    </submittedName>
</protein>
<feature type="transmembrane region" description="Helical" evidence="1">
    <location>
        <begin position="66"/>
        <end position="87"/>
    </location>
</feature>
<dbReference type="AlphaFoldDB" id="A0A170RSV3"/>
<keyword evidence="2" id="KW-0675">Receptor</keyword>
<organism evidence="2 3">
    <name type="scientific">Ehrlichia ruminantium</name>
    <name type="common">heartwater rickettsia</name>
    <name type="synonym">Cowdria ruminantium</name>
    <dbReference type="NCBI Taxonomy" id="779"/>
    <lineage>
        <taxon>Bacteria</taxon>
        <taxon>Pseudomonadati</taxon>
        <taxon>Pseudomonadota</taxon>
        <taxon>Alphaproteobacteria</taxon>
        <taxon>Rickettsiales</taxon>
        <taxon>Anaplasmataceae</taxon>
        <taxon>Ehrlichia</taxon>
    </lineage>
</organism>
<gene>
    <name evidence="2" type="ORF">EHRUM2_03660</name>
</gene>
<feature type="transmembrane region" description="Helical" evidence="1">
    <location>
        <begin position="20"/>
        <end position="46"/>
    </location>
</feature>
<evidence type="ECO:0000313" key="2">
    <source>
        <dbReference type="EMBL" id="GAT77155.1"/>
    </source>
</evidence>
<keyword evidence="1" id="KW-0812">Transmembrane</keyword>
<evidence type="ECO:0000313" key="3">
    <source>
        <dbReference type="Proteomes" id="UP000092677"/>
    </source>
</evidence>
<evidence type="ECO:0000256" key="1">
    <source>
        <dbReference type="SAM" id="Phobius"/>
    </source>
</evidence>
<keyword evidence="1" id="KW-0472">Membrane</keyword>
<keyword evidence="1" id="KW-1133">Transmembrane helix</keyword>
<dbReference type="EMBL" id="BDDL01000041">
    <property type="protein sequence ID" value="GAT77155.1"/>
    <property type="molecule type" value="Genomic_DNA"/>
</dbReference>